<dbReference type="SUPFAM" id="SSF46689">
    <property type="entry name" value="Homeodomain-like"/>
    <property type="match status" value="1"/>
</dbReference>
<name>A0ABX5L2T8_9GAMM</name>
<gene>
    <name evidence="2" type="ORF">DC078_04265</name>
</gene>
<sequence length="153" mass="17932">MFPWVFLMDGNLPILFVIYQNSKHAIICSYSISNVIFLLSVGVGDIKMENNKWPELCEQLISWVDDAQQERKLSGEELVLLLIEKIGGQFMYLPRATAFKAYVRDRLIYAEFTGDNHKALCLKYDLSEPRIYQIIQEQRTLRRRKQQTQLELA</sequence>
<dbReference type="Gene3D" id="1.10.10.60">
    <property type="entry name" value="Homeodomain-like"/>
    <property type="match status" value="1"/>
</dbReference>
<dbReference type="PANTHER" id="PTHR37812:SF1">
    <property type="entry name" value="MU-LIKE PROPHAGE FLUMU PROTEIN C"/>
    <property type="match status" value="1"/>
</dbReference>
<evidence type="ECO:0000313" key="3">
    <source>
        <dbReference type="Proteomes" id="UP000245217"/>
    </source>
</evidence>
<comment type="caution">
    <text evidence="2">The sequence shown here is derived from an EMBL/GenBank/DDBJ whole genome shotgun (WGS) entry which is preliminary data.</text>
</comment>
<proteinExistence type="predicted"/>
<reference evidence="3" key="1">
    <citation type="submission" date="2018-05" db="EMBL/GenBank/DDBJ databases">
        <title>Ignatzschineria dubaiensis sp. nov., isolated from necrotic foot tissues of dromedaries (Camelus dromedarius) and associated maggots in Dubai, United Arab Emirates.</title>
        <authorList>
            <person name="Tsang C.C."/>
            <person name="Tang J.Y.M."/>
            <person name="Fong J.Y.H."/>
            <person name="Kinne J."/>
            <person name="Lee H.H."/>
            <person name="Joseph M."/>
            <person name="Jose S."/>
            <person name="Schuster R.K."/>
            <person name="Tang Y."/>
            <person name="Sivakumar S."/>
            <person name="Chen J.H.K."/>
            <person name="Teng J.L.L."/>
            <person name="Lau S.K.P."/>
            <person name="Wernery U."/>
            <person name="Woo P.C.Y."/>
        </authorList>
    </citation>
    <scope>NUCLEOTIDE SEQUENCE [LARGE SCALE GENOMIC DNA]</scope>
    <source>
        <strain evidence="3">UAE-HKU58</strain>
    </source>
</reference>
<dbReference type="InterPro" id="IPR052411">
    <property type="entry name" value="c-mor_Regulatory_Protein"/>
</dbReference>
<dbReference type="Proteomes" id="UP000245217">
    <property type="component" value="Unassembled WGS sequence"/>
</dbReference>
<dbReference type="PANTHER" id="PTHR37812">
    <property type="entry name" value="MU-LIKE PROPHAGE FLUMU PROTEIN C"/>
    <property type="match status" value="1"/>
</dbReference>
<feature type="domain" description="Mor transcription activator" evidence="1">
    <location>
        <begin position="52"/>
        <end position="150"/>
    </location>
</feature>
<protein>
    <recommendedName>
        <fullName evidence="1">Mor transcription activator domain-containing protein</fullName>
    </recommendedName>
</protein>
<keyword evidence="3" id="KW-1185">Reference proteome</keyword>
<evidence type="ECO:0000259" key="1">
    <source>
        <dbReference type="Pfam" id="PF08765"/>
    </source>
</evidence>
<dbReference type="InterPro" id="IPR009057">
    <property type="entry name" value="Homeodomain-like_sf"/>
</dbReference>
<organism evidence="2 3">
    <name type="scientific">Ignatzschineria cameli</name>
    <dbReference type="NCBI Taxonomy" id="2182793"/>
    <lineage>
        <taxon>Bacteria</taxon>
        <taxon>Pseudomonadati</taxon>
        <taxon>Pseudomonadota</taxon>
        <taxon>Gammaproteobacteria</taxon>
        <taxon>Cardiobacteriales</taxon>
        <taxon>Ignatzschineriaceae</taxon>
        <taxon>Ignatzschineria</taxon>
    </lineage>
</organism>
<dbReference type="InterPro" id="IPR014875">
    <property type="entry name" value="Mor_transcription_activator"/>
</dbReference>
<dbReference type="Pfam" id="PF08765">
    <property type="entry name" value="Mor"/>
    <property type="match status" value="1"/>
</dbReference>
<accession>A0ABX5L2T8</accession>
<dbReference type="EMBL" id="QEWV01000003">
    <property type="protein sequence ID" value="PWD93039.1"/>
    <property type="molecule type" value="Genomic_DNA"/>
</dbReference>
<evidence type="ECO:0000313" key="2">
    <source>
        <dbReference type="EMBL" id="PWD93039.1"/>
    </source>
</evidence>